<dbReference type="WBParaSite" id="PgR001X_g120_t07">
    <property type="protein sequence ID" value="PgR001X_g120_t07"/>
    <property type="gene ID" value="PgR001X_g120"/>
</dbReference>
<sequence>MQSLSQVCNTSDLLGILRYVFMLNVVHNFLDLCDIEALGIENPLQFTSKYSGNKLVIIMICTEFLLFIFVPIENSFLIEKLENYDTSGNVLANFR</sequence>
<proteinExistence type="predicted"/>
<evidence type="ECO:0000313" key="2">
    <source>
        <dbReference type="Proteomes" id="UP000887569"/>
    </source>
</evidence>
<feature type="transmembrane region" description="Helical" evidence="1">
    <location>
        <begin position="55"/>
        <end position="72"/>
    </location>
</feature>
<evidence type="ECO:0000313" key="4">
    <source>
        <dbReference type="WBParaSite" id="PgR001X_g120_t08"/>
    </source>
</evidence>
<keyword evidence="1" id="KW-0812">Transmembrane</keyword>
<reference evidence="3 4" key="1">
    <citation type="submission" date="2022-11" db="UniProtKB">
        <authorList>
            <consortium name="WormBaseParasite"/>
        </authorList>
    </citation>
    <scope>IDENTIFICATION</scope>
</reference>
<keyword evidence="2" id="KW-1185">Reference proteome</keyword>
<evidence type="ECO:0000313" key="3">
    <source>
        <dbReference type="WBParaSite" id="PgR001X_g120_t07"/>
    </source>
</evidence>
<accession>A0A915A4V1</accession>
<protein>
    <submittedName>
        <fullName evidence="3 4">Uncharacterized protein</fullName>
    </submittedName>
</protein>
<organism evidence="2 4">
    <name type="scientific">Parascaris univalens</name>
    <name type="common">Nematode worm</name>
    <dbReference type="NCBI Taxonomy" id="6257"/>
    <lineage>
        <taxon>Eukaryota</taxon>
        <taxon>Metazoa</taxon>
        <taxon>Ecdysozoa</taxon>
        <taxon>Nematoda</taxon>
        <taxon>Chromadorea</taxon>
        <taxon>Rhabditida</taxon>
        <taxon>Spirurina</taxon>
        <taxon>Ascaridomorpha</taxon>
        <taxon>Ascaridoidea</taxon>
        <taxon>Ascarididae</taxon>
        <taxon>Parascaris</taxon>
    </lineage>
</organism>
<dbReference type="AlphaFoldDB" id="A0A915A4V1"/>
<keyword evidence="1" id="KW-1133">Transmembrane helix</keyword>
<evidence type="ECO:0000256" key="1">
    <source>
        <dbReference type="SAM" id="Phobius"/>
    </source>
</evidence>
<name>A0A915A4V1_PARUN</name>
<dbReference type="Proteomes" id="UP000887569">
    <property type="component" value="Unplaced"/>
</dbReference>
<dbReference type="WBParaSite" id="PgR001X_g120_t08">
    <property type="protein sequence ID" value="PgR001X_g120_t08"/>
    <property type="gene ID" value="PgR001X_g120"/>
</dbReference>
<keyword evidence="1" id="KW-0472">Membrane</keyword>